<dbReference type="Pfam" id="PF00082">
    <property type="entry name" value="Peptidase_S8"/>
    <property type="match status" value="1"/>
</dbReference>
<evidence type="ECO:0000256" key="4">
    <source>
        <dbReference type="ARBA" id="ARBA00022825"/>
    </source>
</evidence>
<comment type="similarity">
    <text evidence="1 5">Belongs to the peptidase S8 family.</text>
</comment>
<evidence type="ECO:0000313" key="7">
    <source>
        <dbReference type="EMBL" id="KAF9062264.1"/>
    </source>
</evidence>
<evidence type="ECO:0000256" key="2">
    <source>
        <dbReference type="ARBA" id="ARBA00022670"/>
    </source>
</evidence>
<evidence type="ECO:0000256" key="5">
    <source>
        <dbReference type="PROSITE-ProRule" id="PRU01240"/>
    </source>
</evidence>
<dbReference type="GO" id="GO:0006508">
    <property type="term" value="P:proteolysis"/>
    <property type="evidence" value="ECO:0007669"/>
    <property type="project" value="UniProtKB-KW"/>
</dbReference>
<comment type="caution">
    <text evidence="7">The sequence shown here is derived from an EMBL/GenBank/DDBJ whole genome shotgun (WGS) entry which is preliminary data.</text>
</comment>
<keyword evidence="3" id="KW-0378">Hydrolase</keyword>
<sequence length="198" mass="21466">MLATEDFIGRKEKDPNLRAVMNISWIIRHSPERKGEKAIEEAIAQGIHVVYAAGNEHQDQCSPSSPKRHVENVGQIYVSGIIPQAPDDHPDKTQPWPMSFQWRFNYGNCVDLVAPGEPIVCASAKGGTFNHAGTSFAAPLVAGTVAAILSTPAGRDLTPAQMKATIMDRFTIPGVVDVPDGSPDKMLVITELLHLPHN</sequence>
<dbReference type="InterPro" id="IPR023828">
    <property type="entry name" value="Peptidase_S8_Ser-AS"/>
</dbReference>
<dbReference type="GO" id="GO:0005615">
    <property type="term" value="C:extracellular space"/>
    <property type="evidence" value="ECO:0007669"/>
    <property type="project" value="TreeGrafter"/>
</dbReference>
<keyword evidence="8" id="KW-1185">Reference proteome</keyword>
<keyword evidence="2" id="KW-0645">Protease</keyword>
<dbReference type="PANTHER" id="PTHR43806:SF11">
    <property type="entry name" value="CEREVISIN-RELATED"/>
    <property type="match status" value="1"/>
</dbReference>
<protein>
    <submittedName>
        <fullName evidence="7">Peptidase S8/S53 domain-containing protein</fullName>
    </submittedName>
</protein>
<dbReference type="PROSITE" id="PS51892">
    <property type="entry name" value="SUBTILASE"/>
    <property type="match status" value="1"/>
</dbReference>
<organism evidence="7 8">
    <name type="scientific">Rhodocollybia butyracea</name>
    <dbReference type="NCBI Taxonomy" id="206335"/>
    <lineage>
        <taxon>Eukaryota</taxon>
        <taxon>Fungi</taxon>
        <taxon>Dikarya</taxon>
        <taxon>Basidiomycota</taxon>
        <taxon>Agaricomycotina</taxon>
        <taxon>Agaricomycetes</taxon>
        <taxon>Agaricomycetidae</taxon>
        <taxon>Agaricales</taxon>
        <taxon>Marasmiineae</taxon>
        <taxon>Omphalotaceae</taxon>
        <taxon>Rhodocollybia</taxon>
    </lineage>
</organism>
<accession>A0A9P5PB13</accession>
<dbReference type="GO" id="GO:0004252">
    <property type="term" value="F:serine-type endopeptidase activity"/>
    <property type="evidence" value="ECO:0007669"/>
    <property type="project" value="InterPro"/>
</dbReference>
<dbReference type="InterPro" id="IPR050131">
    <property type="entry name" value="Peptidase_S8_subtilisin-like"/>
</dbReference>
<dbReference type="OrthoDB" id="19448at2759"/>
<dbReference type="PANTHER" id="PTHR43806">
    <property type="entry name" value="PEPTIDASE S8"/>
    <property type="match status" value="1"/>
</dbReference>
<dbReference type="AlphaFoldDB" id="A0A9P5PB13"/>
<dbReference type="SUPFAM" id="SSF52743">
    <property type="entry name" value="Subtilisin-like"/>
    <property type="match status" value="1"/>
</dbReference>
<dbReference type="EMBL" id="JADNRY010000177">
    <property type="protein sequence ID" value="KAF9062264.1"/>
    <property type="molecule type" value="Genomic_DNA"/>
</dbReference>
<dbReference type="Proteomes" id="UP000772434">
    <property type="component" value="Unassembled WGS sequence"/>
</dbReference>
<evidence type="ECO:0000259" key="6">
    <source>
        <dbReference type="Pfam" id="PF00082"/>
    </source>
</evidence>
<dbReference type="Gene3D" id="3.40.50.200">
    <property type="entry name" value="Peptidase S8/S53 domain"/>
    <property type="match status" value="1"/>
</dbReference>
<reference evidence="7" key="1">
    <citation type="submission" date="2020-11" db="EMBL/GenBank/DDBJ databases">
        <authorList>
            <consortium name="DOE Joint Genome Institute"/>
            <person name="Ahrendt S."/>
            <person name="Riley R."/>
            <person name="Andreopoulos W."/>
            <person name="Labutti K."/>
            <person name="Pangilinan J."/>
            <person name="Ruiz-Duenas F.J."/>
            <person name="Barrasa J.M."/>
            <person name="Sanchez-Garcia M."/>
            <person name="Camarero S."/>
            <person name="Miyauchi S."/>
            <person name="Serrano A."/>
            <person name="Linde D."/>
            <person name="Babiker R."/>
            <person name="Drula E."/>
            <person name="Ayuso-Fernandez I."/>
            <person name="Pacheco R."/>
            <person name="Padilla G."/>
            <person name="Ferreira P."/>
            <person name="Barriuso J."/>
            <person name="Kellner H."/>
            <person name="Castanera R."/>
            <person name="Alfaro M."/>
            <person name="Ramirez L."/>
            <person name="Pisabarro A.G."/>
            <person name="Kuo A."/>
            <person name="Tritt A."/>
            <person name="Lipzen A."/>
            <person name="He G."/>
            <person name="Yan M."/>
            <person name="Ng V."/>
            <person name="Cullen D."/>
            <person name="Martin F."/>
            <person name="Rosso M.-N."/>
            <person name="Henrissat B."/>
            <person name="Hibbett D."/>
            <person name="Martinez A.T."/>
            <person name="Grigoriev I.V."/>
        </authorList>
    </citation>
    <scope>NUCLEOTIDE SEQUENCE</scope>
    <source>
        <strain evidence="7">AH 40177</strain>
    </source>
</reference>
<feature type="domain" description="Peptidase S8/S53" evidence="6">
    <location>
        <begin position="15"/>
        <end position="168"/>
    </location>
</feature>
<comment type="caution">
    <text evidence="5">Lacks conserved residue(s) required for the propagation of feature annotation.</text>
</comment>
<name>A0A9P5PB13_9AGAR</name>
<dbReference type="InterPro" id="IPR036852">
    <property type="entry name" value="Peptidase_S8/S53_dom_sf"/>
</dbReference>
<gene>
    <name evidence="7" type="ORF">BDP27DRAFT_1451827</name>
</gene>
<evidence type="ECO:0000313" key="8">
    <source>
        <dbReference type="Proteomes" id="UP000772434"/>
    </source>
</evidence>
<dbReference type="PROSITE" id="PS00138">
    <property type="entry name" value="SUBTILASE_SER"/>
    <property type="match status" value="1"/>
</dbReference>
<evidence type="ECO:0000256" key="3">
    <source>
        <dbReference type="ARBA" id="ARBA00022801"/>
    </source>
</evidence>
<evidence type="ECO:0000256" key="1">
    <source>
        <dbReference type="ARBA" id="ARBA00011073"/>
    </source>
</evidence>
<proteinExistence type="inferred from homology"/>
<dbReference type="InterPro" id="IPR000209">
    <property type="entry name" value="Peptidase_S8/S53_dom"/>
</dbReference>
<keyword evidence="4" id="KW-0720">Serine protease</keyword>